<reference evidence="1 2" key="1">
    <citation type="submission" date="2020-04" db="EMBL/GenBank/DDBJ databases">
        <authorList>
            <person name="Hitch T.C.A."/>
            <person name="Wylensek D."/>
            <person name="Clavel T."/>
        </authorList>
    </citation>
    <scope>NUCLEOTIDE SEQUENCE [LARGE SCALE GENOMIC DNA]</scope>
    <source>
        <strain evidence="1 2">WB01_D5_05</strain>
    </source>
</reference>
<gene>
    <name evidence="1" type="ORF">HF838_21155</name>
</gene>
<dbReference type="RefSeq" id="WP_040301919.1">
    <property type="nucleotide sequence ID" value="NZ_CABKST010000100.1"/>
</dbReference>
<dbReference type="OrthoDB" id="2679813at2"/>
<proteinExistence type="predicted"/>
<dbReference type="EMBL" id="JABAGO010000052">
    <property type="protein sequence ID" value="NMF00739.1"/>
    <property type="molecule type" value="Genomic_DNA"/>
</dbReference>
<dbReference type="AlphaFoldDB" id="A0A848D046"/>
<evidence type="ECO:0000313" key="1">
    <source>
        <dbReference type="EMBL" id="NMF00739.1"/>
    </source>
</evidence>
<sequence>MRQWLLSVWHRGWGHYHVWYIDLYRAAGHERKQSGELNHHFERFNHHVGCLLALEQKESVYNK</sequence>
<comment type="caution">
    <text evidence="1">The sequence shown here is derived from an EMBL/GenBank/DDBJ whole genome shotgun (WGS) entry which is preliminary data.</text>
</comment>
<dbReference type="GeneID" id="92838439"/>
<dbReference type="Proteomes" id="UP000561326">
    <property type="component" value="Unassembled WGS sequence"/>
</dbReference>
<organism evidence="1 2">
    <name type="scientific">Aneurinibacillus aneurinilyticus</name>
    <name type="common">Bacillus aneurinolyticus</name>
    <dbReference type="NCBI Taxonomy" id="1391"/>
    <lineage>
        <taxon>Bacteria</taxon>
        <taxon>Bacillati</taxon>
        <taxon>Bacillota</taxon>
        <taxon>Bacilli</taxon>
        <taxon>Bacillales</taxon>
        <taxon>Paenibacillaceae</taxon>
        <taxon>Aneurinibacillus group</taxon>
        <taxon>Aneurinibacillus</taxon>
    </lineage>
</organism>
<evidence type="ECO:0000313" key="2">
    <source>
        <dbReference type="Proteomes" id="UP000561326"/>
    </source>
</evidence>
<protein>
    <submittedName>
        <fullName evidence="1">Uncharacterized protein</fullName>
    </submittedName>
</protein>
<name>A0A848D046_ANEAE</name>
<accession>A0A848D046</accession>